<dbReference type="PANTHER" id="PTHR47577:SF2">
    <property type="entry name" value="THAP DOMAIN CONTAINING 9"/>
    <property type="match status" value="1"/>
</dbReference>
<dbReference type="InterPro" id="IPR006612">
    <property type="entry name" value="THAP_Znf"/>
</dbReference>
<dbReference type="EMBL" id="JABSTU010000003">
    <property type="protein sequence ID" value="KAH8036194.1"/>
    <property type="molecule type" value="Genomic_DNA"/>
</dbReference>
<organism evidence="8 9">
    <name type="scientific">Rhipicephalus microplus</name>
    <name type="common">Cattle tick</name>
    <name type="synonym">Boophilus microplus</name>
    <dbReference type="NCBI Taxonomy" id="6941"/>
    <lineage>
        <taxon>Eukaryota</taxon>
        <taxon>Metazoa</taxon>
        <taxon>Ecdysozoa</taxon>
        <taxon>Arthropoda</taxon>
        <taxon>Chelicerata</taxon>
        <taxon>Arachnida</taxon>
        <taxon>Acari</taxon>
        <taxon>Parasitiformes</taxon>
        <taxon>Ixodida</taxon>
        <taxon>Ixodoidea</taxon>
        <taxon>Ixodidae</taxon>
        <taxon>Rhipicephalinae</taxon>
        <taxon>Rhipicephalus</taxon>
        <taxon>Boophilus</taxon>
    </lineage>
</organism>
<evidence type="ECO:0000256" key="5">
    <source>
        <dbReference type="PROSITE-ProRule" id="PRU00309"/>
    </source>
</evidence>
<name>A0A9J6EP29_RHIMP</name>
<feature type="compositionally biased region" description="Basic and acidic residues" evidence="6">
    <location>
        <begin position="93"/>
        <end position="109"/>
    </location>
</feature>
<evidence type="ECO:0000259" key="7">
    <source>
        <dbReference type="PROSITE" id="PS50950"/>
    </source>
</evidence>
<keyword evidence="2 5" id="KW-0863">Zinc-finger</keyword>
<dbReference type="AlphaFoldDB" id="A0A9J6EP29"/>
<evidence type="ECO:0000313" key="8">
    <source>
        <dbReference type="EMBL" id="KAH8036194.1"/>
    </source>
</evidence>
<evidence type="ECO:0000256" key="4">
    <source>
        <dbReference type="ARBA" id="ARBA00023125"/>
    </source>
</evidence>
<feature type="region of interest" description="Disordered" evidence="6">
    <location>
        <begin position="87"/>
        <end position="137"/>
    </location>
</feature>
<dbReference type="Pfam" id="PF21789">
    <property type="entry name" value="TNP-like_RNaseH_C"/>
    <property type="match status" value="1"/>
</dbReference>
<keyword evidence="4 5" id="KW-0238">DNA-binding</keyword>
<dbReference type="SUPFAM" id="SSF57716">
    <property type="entry name" value="Glucocorticoid receptor-like (DNA-binding domain)"/>
    <property type="match status" value="1"/>
</dbReference>
<feature type="domain" description="THAP-type" evidence="7">
    <location>
        <begin position="1"/>
        <end position="82"/>
    </location>
</feature>
<keyword evidence="9" id="KW-1185">Reference proteome</keyword>
<reference evidence="8" key="1">
    <citation type="journal article" date="2020" name="Cell">
        <title>Large-Scale Comparative Analyses of Tick Genomes Elucidate Their Genetic Diversity and Vector Capacities.</title>
        <authorList>
            <consortium name="Tick Genome and Microbiome Consortium (TIGMIC)"/>
            <person name="Jia N."/>
            <person name="Wang J."/>
            <person name="Shi W."/>
            <person name="Du L."/>
            <person name="Sun Y."/>
            <person name="Zhan W."/>
            <person name="Jiang J.F."/>
            <person name="Wang Q."/>
            <person name="Zhang B."/>
            <person name="Ji P."/>
            <person name="Bell-Sakyi L."/>
            <person name="Cui X.M."/>
            <person name="Yuan T.T."/>
            <person name="Jiang B.G."/>
            <person name="Yang W.F."/>
            <person name="Lam T.T."/>
            <person name="Chang Q.C."/>
            <person name="Ding S.J."/>
            <person name="Wang X.J."/>
            <person name="Zhu J.G."/>
            <person name="Ruan X.D."/>
            <person name="Zhao L."/>
            <person name="Wei J.T."/>
            <person name="Ye R.Z."/>
            <person name="Que T.C."/>
            <person name="Du C.H."/>
            <person name="Zhou Y.H."/>
            <person name="Cheng J.X."/>
            <person name="Dai P.F."/>
            <person name="Guo W.B."/>
            <person name="Han X.H."/>
            <person name="Huang E.J."/>
            <person name="Li L.F."/>
            <person name="Wei W."/>
            <person name="Gao Y.C."/>
            <person name="Liu J.Z."/>
            <person name="Shao H.Z."/>
            <person name="Wang X."/>
            <person name="Wang C.C."/>
            <person name="Yang T.C."/>
            <person name="Huo Q.B."/>
            <person name="Li W."/>
            <person name="Chen H.Y."/>
            <person name="Chen S.E."/>
            <person name="Zhou L.G."/>
            <person name="Ni X.B."/>
            <person name="Tian J.H."/>
            <person name="Sheng Y."/>
            <person name="Liu T."/>
            <person name="Pan Y.S."/>
            <person name="Xia L.Y."/>
            <person name="Li J."/>
            <person name="Zhao F."/>
            <person name="Cao W.C."/>
        </authorList>
    </citation>
    <scope>NUCLEOTIDE SEQUENCE</scope>
    <source>
        <strain evidence="8">Rmic-2018</strain>
    </source>
</reference>
<protein>
    <recommendedName>
        <fullName evidence="7">THAP-type domain-containing protein</fullName>
    </recommendedName>
</protein>
<evidence type="ECO:0000313" key="9">
    <source>
        <dbReference type="Proteomes" id="UP000821866"/>
    </source>
</evidence>
<dbReference type="GO" id="GO:0008270">
    <property type="term" value="F:zinc ion binding"/>
    <property type="evidence" value="ECO:0007669"/>
    <property type="project" value="UniProtKB-KW"/>
</dbReference>
<dbReference type="PANTHER" id="PTHR47577">
    <property type="entry name" value="THAP DOMAIN-CONTAINING PROTEIN 6"/>
    <property type="match status" value="1"/>
</dbReference>
<sequence length="483" mass="54041">MKQTAKLSLFKAPADPERLGRSVWERYLHRGDKRLTPDSAVCELHFEQSFIVRDYVHIINGTELRIPRGTPTLTPDAVPTILPNVAPHLSKRLPPERNVRKRSEEDAVPRKRRRLSTTDEPAVRNRSPSSVSDVLNEPTANDDALATIAALRDVKLPNRYTAEAVQPNSPSVGVIKKMLEFLNKREDHTDKKQFLNQSTAEGLRITLTSTLELLDNLHKKVGHTYLITSQLSQDKSENFFGIVRMSSGCNTHPTPQQFLLAVNCLSFYNLARSVTGGNSTADTISSLLSIEDSELTGKKKLMDTVNSHLNKQAPANESTSGNSAEHSYNVRRSDSRLICHIAGYVAKRCVLPSSCPACTDCLLLSAQDGRRMPAAEFIKHIDLGGLHYPSLELLKFISRLEDVFTNCFSGRKLHSESVMDVLHMIHHASPLQVGCEIHTKSLTARIVGFYVTMRLHFFVKGENKSNLLRKRNSAKHLKLSRLN</sequence>
<dbReference type="InterPro" id="IPR048367">
    <property type="entry name" value="TNP-like_RNaseH_C"/>
</dbReference>
<evidence type="ECO:0000256" key="1">
    <source>
        <dbReference type="ARBA" id="ARBA00022723"/>
    </source>
</evidence>
<dbReference type="PROSITE" id="PS50950">
    <property type="entry name" value="ZF_THAP"/>
    <property type="match status" value="1"/>
</dbReference>
<accession>A0A9J6EP29</accession>
<gene>
    <name evidence="8" type="ORF">HPB51_019599</name>
</gene>
<dbReference type="VEuPathDB" id="VectorBase:LOC119178202"/>
<reference evidence="8" key="2">
    <citation type="submission" date="2021-09" db="EMBL/GenBank/DDBJ databases">
        <authorList>
            <person name="Jia N."/>
            <person name="Wang J."/>
            <person name="Shi W."/>
            <person name="Du L."/>
            <person name="Sun Y."/>
            <person name="Zhan W."/>
            <person name="Jiang J."/>
            <person name="Wang Q."/>
            <person name="Zhang B."/>
            <person name="Ji P."/>
            <person name="Sakyi L.B."/>
            <person name="Cui X."/>
            <person name="Yuan T."/>
            <person name="Jiang B."/>
            <person name="Yang W."/>
            <person name="Lam T.T.-Y."/>
            <person name="Chang Q."/>
            <person name="Ding S."/>
            <person name="Wang X."/>
            <person name="Zhu J."/>
            <person name="Ruan X."/>
            <person name="Zhao L."/>
            <person name="Wei J."/>
            <person name="Que T."/>
            <person name="Du C."/>
            <person name="Cheng J."/>
            <person name="Dai P."/>
            <person name="Han X."/>
            <person name="Huang E."/>
            <person name="Gao Y."/>
            <person name="Liu J."/>
            <person name="Shao H."/>
            <person name="Ye R."/>
            <person name="Li L."/>
            <person name="Wei W."/>
            <person name="Wang X."/>
            <person name="Wang C."/>
            <person name="Huo Q."/>
            <person name="Li W."/>
            <person name="Guo W."/>
            <person name="Chen H."/>
            <person name="Chen S."/>
            <person name="Zhou L."/>
            <person name="Zhou L."/>
            <person name="Ni X."/>
            <person name="Tian J."/>
            <person name="Zhou Y."/>
            <person name="Sheng Y."/>
            <person name="Liu T."/>
            <person name="Pan Y."/>
            <person name="Xia L."/>
            <person name="Li J."/>
            <person name="Zhao F."/>
            <person name="Cao W."/>
        </authorList>
    </citation>
    <scope>NUCLEOTIDE SEQUENCE</scope>
    <source>
        <strain evidence="8">Rmic-2018</strain>
        <tissue evidence="8">Larvae</tissue>
    </source>
</reference>
<dbReference type="GO" id="GO:0003677">
    <property type="term" value="F:DNA binding"/>
    <property type="evidence" value="ECO:0007669"/>
    <property type="project" value="UniProtKB-UniRule"/>
</dbReference>
<evidence type="ECO:0000256" key="3">
    <source>
        <dbReference type="ARBA" id="ARBA00022833"/>
    </source>
</evidence>
<evidence type="ECO:0000256" key="2">
    <source>
        <dbReference type="ARBA" id="ARBA00022771"/>
    </source>
</evidence>
<proteinExistence type="predicted"/>
<dbReference type="Proteomes" id="UP000821866">
    <property type="component" value="Chromosome 11"/>
</dbReference>
<comment type="caution">
    <text evidence="8">The sequence shown here is derived from an EMBL/GenBank/DDBJ whole genome shotgun (WGS) entry which is preliminary data.</text>
</comment>
<keyword evidence="3" id="KW-0862">Zinc</keyword>
<keyword evidence="1" id="KW-0479">Metal-binding</keyword>
<evidence type="ECO:0000256" key="6">
    <source>
        <dbReference type="SAM" id="MobiDB-lite"/>
    </source>
</evidence>
<dbReference type="SMART" id="SM00692">
    <property type="entry name" value="DM3"/>
    <property type="match status" value="1"/>
</dbReference>
<dbReference type="Pfam" id="PF05485">
    <property type="entry name" value="THAP"/>
    <property type="match status" value="1"/>
</dbReference>